<comment type="caution">
    <text evidence="2">The sequence shown here is derived from an EMBL/GenBank/DDBJ whole genome shotgun (WGS) entry which is preliminary data.</text>
</comment>
<organism evidence="2 3">
    <name type="scientific">Paracandidimonas soli</name>
    <dbReference type="NCBI Taxonomy" id="1917182"/>
    <lineage>
        <taxon>Bacteria</taxon>
        <taxon>Pseudomonadati</taxon>
        <taxon>Pseudomonadota</taxon>
        <taxon>Betaproteobacteria</taxon>
        <taxon>Burkholderiales</taxon>
        <taxon>Alcaligenaceae</taxon>
        <taxon>Paracandidimonas</taxon>
    </lineage>
</organism>
<dbReference type="OrthoDB" id="9787654at2"/>
<sequence length="297" mass="33112">MTTSTFPRSHDYCLGPLPDIAAASFDMPPKACDTHAHVIGDGVTHPYVDSRSYTPPPAPEEAYLAMLASCGCERGVLVQVSVHGTDNSYMLSVLQHHPDTLRGVAVVDESISDGELQQMHRQGVRGIRFNVLFGGGVGLDSLESLAPRIAELGWHIQLLMDIRHLPELAPRLRQLPVPCVFDHMGHMPVSEGIDHPGFQTLLHGVREYGWWSKLSGAYRISDQFDYYDDVTLWAQALIAAAPDRMVWGSDWPHVAIDRMPDTGVLRNLLLKWAPSPETRHRILVENPQRLYDFPPSN</sequence>
<dbReference type="AlphaFoldDB" id="A0A4R3V697"/>
<proteinExistence type="predicted"/>
<gene>
    <name evidence="2" type="ORF">EV686_10429</name>
</gene>
<dbReference type="Gene3D" id="3.20.20.140">
    <property type="entry name" value="Metal-dependent hydrolases"/>
    <property type="match status" value="1"/>
</dbReference>
<dbReference type="EMBL" id="SMBX01000004">
    <property type="protein sequence ID" value="TCU98933.1"/>
    <property type="molecule type" value="Genomic_DNA"/>
</dbReference>
<evidence type="ECO:0000313" key="3">
    <source>
        <dbReference type="Proteomes" id="UP000294692"/>
    </source>
</evidence>
<evidence type="ECO:0000313" key="2">
    <source>
        <dbReference type="EMBL" id="TCU98933.1"/>
    </source>
</evidence>
<protein>
    <submittedName>
        <fullName evidence="2">Putative TIM-barrel fold metal-dependent hydrolase</fullName>
    </submittedName>
</protein>
<dbReference type="InterPro" id="IPR006680">
    <property type="entry name" value="Amidohydro-rel"/>
</dbReference>
<dbReference type="Pfam" id="PF04909">
    <property type="entry name" value="Amidohydro_2"/>
    <property type="match status" value="1"/>
</dbReference>
<dbReference type="GO" id="GO:0016787">
    <property type="term" value="F:hydrolase activity"/>
    <property type="evidence" value="ECO:0007669"/>
    <property type="project" value="UniProtKB-KW"/>
</dbReference>
<dbReference type="PANTHER" id="PTHR35563:SF2">
    <property type="entry name" value="BARREL METAL-DEPENDENT HYDROLASE, PUTATIVE (AFU_ORTHOLOGUE AFUA_1G16240)-RELATED"/>
    <property type="match status" value="1"/>
</dbReference>
<dbReference type="Proteomes" id="UP000294692">
    <property type="component" value="Unassembled WGS sequence"/>
</dbReference>
<keyword evidence="2" id="KW-0378">Hydrolase</keyword>
<dbReference type="InterPro" id="IPR052358">
    <property type="entry name" value="Aro_Compnd_Degr_Hydrolases"/>
</dbReference>
<name>A0A4R3V697_9BURK</name>
<accession>A0A4R3V697</accession>
<dbReference type="SUPFAM" id="SSF51556">
    <property type="entry name" value="Metallo-dependent hydrolases"/>
    <property type="match status" value="1"/>
</dbReference>
<dbReference type="PANTHER" id="PTHR35563">
    <property type="entry name" value="BARREL METAL-DEPENDENT HYDROLASE, PUTATIVE (AFU_ORTHOLOGUE AFUA_1G16240)-RELATED"/>
    <property type="match status" value="1"/>
</dbReference>
<evidence type="ECO:0000259" key="1">
    <source>
        <dbReference type="Pfam" id="PF04909"/>
    </source>
</evidence>
<feature type="domain" description="Amidohydrolase-related" evidence="1">
    <location>
        <begin position="32"/>
        <end position="293"/>
    </location>
</feature>
<keyword evidence="3" id="KW-1185">Reference proteome</keyword>
<dbReference type="RefSeq" id="WP_132476163.1">
    <property type="nucleotide sequence ID" value="NZ_JBHRVM010000001.1"/>
</dbReference>
<dbReference type="InterPro" id="IPR032466">
    <property type="entry name" value="Metal_Hydrolase"/>
</dbReference>
<reference evidence="2 3" key="1">
    <citation type="submission" date="2019-03" db="EMBL/GenBank/DDBJ databases">
        <title>Genomic Encyclopedia of Type Strains, Phase IV (KMG-IV): sequencing the most valuable type-strain genomes for metagenomic binning, comparative biology and taxonomic classification.</title>
        <authorList>
            <person name="Goeker M."/>
        </authorList>
    </citation>
    <scope>NUCLEOTIDE SEQUENCE [LARGE SCALE GENOMIC DNA]</scope>
    <source>
        <strain evidence="2 3">DSM 100048</strain>
    </source>
</reference>